<evidence type="ECO:0000256" key="1">
    <source>
        <dbReference type="SAM" id="MobiDB-lite"/>
    </source>
</evidence>
<feature type="region of interest" description="Disordered" evidence="1">
    <location>
        <begin position="102"/>
        <end position="121"/>
    </location>
</feature>
<gene>
    <name evidence="2" type="ORF">A4U43_C01F1750</name>
</gene>
<accession>A0A5P1FQJ7</accession>
<name>A0A5P1FQJ7_ASPOF</name>
<evidence type="ECO:0000313" key="3">
    <source>
        <dbReference type="Proteomes" id="UP000243459"/>
    </source>
</evidence>
<protein>
    <submittedName>
        <fullName evidence="2">Uncharacterized protein</fullName>
    </submittedName>
</protein>
<dbReference type="AlphaFoldDB" id="A0A5P1FQJ7"/>
<reference evidence="3" key="1">
    <citation type="journal article" date="2017" name="Nat. Commun.">
        <title>The asparagus genome sheds light on the origin and evolution of a young Y chromosome.</title>
        <authorList>
            <person name="Harkess A."/>
            <person name="Zhou J."/>
            <person name="Xu C."/>
            <person name="Bowers J.E."/>
            <person name="Van der Hulst R."/>
            <person name="Ayyampalayam S."/>
            <person name="Mercati F."/>
            <person name="Riccardi P."/>
            <person name="McKain M.R."/>
            <person name="Kakrana A."/>
            <person name="Tang H."/>
            <person name="Ray J."/>
            <person name="Groenendijk J."/>
            <person name="Arikit S."/>
            <person name="Mathioni S.M."/>
            <person name="Nakano M."/>
            <person name="Shan H."/>
            <person name="Telgmann-Rauber A."/>
            <person name="Kanno A."/>
            <person name="Yue Z."/>
            <person name="Chen H."/>
            <person name="Li W."/>
            <person name="Chen Y."/>
            <person name="Xu X."/>
            <person name="Zhang Y."/>
            <person name="Luo S."/>
            <person name="Chen H."/>
            <person name="Gao J."/>
            <person name="Mao Z."/>
            <person name="Pires J.C."/>
            <person name="Luo M."/>
            <person name="Kudrna D."/>
            <person name="Wing R.A."/>
            <person name="Meyers B.C."/>
            <person name="Yi K."/>
            <person name="Kong H."/>
            <person name="Lavrijsen P."/>
            <person name="Sunseri F."/>
            <person name="Falavigna A."/>
            <person name="Ye Y."/>
            <person name="Leebens-Mack J.H."/>
            <person name="Chen G."/>
        </authorList>
    </citation>
    <scope>NUCLEOTIDE SEQUENCE [LARGE SCALE GENOMIC DNA]</scope>
    <source>
        <strain evidence="3">cv. DH0086</strain>
    </source>
</reference>
<dbReference type="Proteomes" id="UP000243459">
    <property type="component" value="Chromosome 1"/>
</dbReference>
<dbReference type="Pfam" id="PF05553">
    <property type="entry name" value="DUF761"/>
    <property type="match status" value="1"/>
</dbReference>
<dbReference type="EMBL" id="CM007381">
    <property type="protein sequence ID" value="ONK78991.1"/>
    <property type="molecule type" value="Genomic_DNA"/>
</dbReference>
<sequence length="136" mass="15410">MPALKNHRHKNKSFCQKSTEMAMNITRLSSLYLSRITLGPRVPVKSVQARANDPVPVLLKDSSASKRLNIEHVSSLPSSTYLKEADEDGGVDERAEEFIRRFKDKNRHQSSSDVYKEASNCIPPPPRGKWAGYYLH</sequence>
<keyword evidence="3" id="KW-1185">Reference proteome</keyword>
<proteinExistence type="predicted"/>
<dbReference type="InterPro" id="IPR008480">
    <property type="entry name" value="DUF761_pln"/>
</dbReference>
<evidence type="ECO:0000313" key="2">
    <source>
        <dbReference type="EMBL" id="ONK78991.1"/>
    </source>
</evidence>
<organism evidence="2 3">
    <name type="scientific">Asparagus officinalis</name>
    <name type="common">Garden asparagus</name>
    <dbReference type="NCBI Taxonomy" id="4686"/>
    <lineage>
        <taxon>Eukaryota</taxon>
        <taxon>Viridiplantae</taxon>
        <taxon>Streptophyta</taxon>
        <taxon>Embryophyta</taxon>
        <taxon>Tracheophyta</taxon>
        <taxon>Spermatophyta</taxon>
        <taxon>Magnoliopsida</taxon>
        <taxon>Liliopsida</taxon>
        <taxon>Asparagales</taxon>
        <taxon>Asparagaceae</taxon>
        <taxon>Asparagoideae</taxon>
        <taxon>Asparagus</taxon>
    </lineage>
</organism>
<dbReference type="Gramene" id="ONK78991">
    <property type="protein sequence ID" value="ONK78991"/>
    <property type="gene ID" value="A4U43_C01F1750"/>
</dbReference>